<feature type="transmembrane region" description="Helical" evidence="1">
    <location>
        <begin position="92"/>
        <end position="111"/>
    </location>
</feature>
<evidence type="ECO:0000256" key="1">
    <source>
        <dbReference type="SAM" id="Phobius"/>
    </source>
</evidence>
<accession>A0A4R4YGR5</accession>
<organism evidence="2 3">
    <name type="scientific">Nonomuraea terrae</name>
    <dbReference type="NCBI Taxonomy" id="2530383"/>
    <lineage>
        <taxon>Bacteria</taxon>
        <taxon>Bacillati</taxon>
        <taxon>Actinomycetota</taxon>
        <taxon>Actinomycetes</taxon>
        <taxon>Streptosporangiales</taxon>
        <taxon>Streptosporangiaceae</taxon>
        <taxon>Nonomuraea</taxon>
    </lineage>
</organism>
<feature type="transmembrane region" description="Helical" evidence="1">
    <location>
        <begin position="52"/>
        <end position="71"/>
    </location>
</feature>
<dbReference type="RefSeq" id="WP_132617650.1">
    <property type="nucleotide sequence ID" value="NZ_SMKQ01000117.1"/>
</dbReference>
<feature type="transmembrane region" description="Helical" evidence="1">
    <location>
        <begin position="147"/>
        <end position="168"/>
    </location>
</feature>
<feature type="transmembrane region" description="Helical" evidence="1">
    <location>
        <begin position="26"/>
        <end position="46"/>
    </location>
</feature>
<keyword evidence="1" id="KW-1133">Transmembrane helix</keyword>
<keyword evidence="3" id="KW-1185">Reference proteome</keyword>
<dbReference type="EMBL" id="SMKQ01000117">
    <property type="protein sequence ID" value="TDD43099.1"/>
    <property type="molecule type" value="Genomic_DNA"/>
</dbReference>
<evidence type="ECO:0000313" key="3">
    <source>
        <dbReference type="Proteomes" id="UP000295302"/>
    </source>
</evidence>
<dbReference type="Proteomes" id="UP000295302">
    <property type="component" value="Unassembled WGS sequence"/>
</dbReference>
<sequence>MSVLGLPNSARQRSDQLFPLQRVQPAMAGLAGGSFSVLAPISAVVLGTHRPLYAFFAGLAIAIGVDVGMAFSEGRSGSGDLTGRGNPYLRGSITWAGTFLGGIVHTLPLLIAHHRSAFTAAIVMVAFELVALAWIRSRFFNTGFLRSFASVALAGAIIVLISATLGTLA</sequence>
<dbReference type="AlphaFoldDB" id="A0A4R4YGR5"/>
<name>A0A4R4YGR5_9ACTN</name>
<protein>
    <submittedName>
        <fullName evidence="2">VIT family protein</fullName>
    </submittedName>
</protein>
<comment type="caution">
    <text evidence="2">The sequence shown here is derived from an EMBL/GenBank/DDBJ whole genome shotgun (WGS) entry which is preliminary data.</text>
</comment>
<feature type="transmembrane region" description="Helical" evidence="1">
    <location>
        <begin position="117"/>
        <end position="135"/>
    </location>
</feature>
<evidence type="ECO:0000313" key="2">
    <source>
        <dbReference type="EMBL" id="TDD43099.1"/>
    </source>
</evidence>
<proteinExistence type="predicted"/>
<keyword evidence="1" id="KW-0472">Membrane</keyword>
<dbReference type="OrthoDB" id="32301at2"/>
<gene>
    <name evidence="2" type="ORF">E1286_29480</name>
</gene>
<reference evidence="2 3" key="1">
    <citation type="submission" date="2019-03" db="EMBL/GenBank/DDBJ databases">
        <title>Draft genome sequences of novel Actinobacteria.</title>
        <authorList>
            <person name="Sahin N."/>
            <person name="Ay H."/>
            <person name="Saygin H."/>
        </authorList>
    </citation>
    <scope>NUCLEOTIDE SEQUENCE [LARGE SCALE GENOMIC DNA]</scope>
    <source>
        <strain evidence="2 3">CH32</strain>
    </source>
</reference>
<keyword evidence="1" id="KW-0812">Transmembrane</keyword>